<accession>A0A9W6B3I9</accession>
<dbReference type="Gene3D" id="1.25.40.10">
    <property type="entry name" value="Tetratricopeptide repeat domain"/>
    <property type="match status" value="2"/>
</dbReference>
<dbReference type="SMART" id="SM00028">
    <property type="entry name" value="TPR"/>
    <property type="match status" value="4"/>
</dbReference>
<reference evidence="4" key="1">
    <citation type="submission" date="2022-07" db="EMBL/GenBank/DDBJ databases">
        <title>Taxonomy of Novel Oxalotrophic and Methylotrophic Bacteria.</title>
        <authorList>
            <person name="Sahin N."/>
            <person name="Tani A."/>
        </authorList>
    </citation>
    <scope>NUCLEOTIDE SEQUENCE</scope>
    <source>
        <strain evidence="4">AM327</strain>
    </source>
</reference>
<evidence type="ECO:0000313" key="5">
    <source>
        <dbReference type="Proteomes" id="UP001143545"/>
    </source>
</evidence>
<evidence type="ECO:0000256" key="1">
    <source>
        <dbReference type="ARBA" id="ARBA00022737"/>
    </source>
</evidence>
<sequence length="423" mass="47086">MRNKLIMGALLSSSMLSFGQKDEIKSAEKALKSNDYEAALSTLSSVDGNSADAKLKGKYYFYLGKSNMMLGAPNKESIKVDYVKSGMEAFDKLVAFEKENKAKYTDEALALKSAVADTVKNAAFASNEKKEFDVASKEFELVYRLKPIDTASYSNAAITAGIAKDYDRAIKIYNDLLEIGYDGSTVQYFATDVATNDVTPFTDKKTRDLYVKSGAYKDPEDKKTPSQRPEIIKRLALIYVEQGENDKAIAAFDQAIANEPDNVDLIMSQAFVYYEMGDNAKFKELMQRASEMAPDNAEIQFNIGVASGKLKDYEGAKAAYKRALEIKPTYKDAATNLSTTYLDEGNGVIEKMNALGNTKEDNEKFEVYAKQKEELYYNAANVLEAYLKETGTTDPKLLDFLKQIYGAVSDTENFKRIKDMLGE</sequence>
<dbReference type="EMBL" id="BRVP01000004">
    <property type="protein sequence ID" value="GLB51819.1"/>
    <property type="molecule type" value="Genomic_DNA"/>
</dbReference>
<dbReference type="AlphaFoldDB" id="A0A9W6B3I9"/>
<evidence type="ECO:0000256" key="2">
    <source>
        <dbReference type="ARBA" id="ARBA00022803"/>
    </source>
</evidence>
<evidence type="ECO:0000256" key="3">
    <source>
        <dbReference type="PROSITE-ProRule" id="PRU00339"/>
    </source>
</evidence>
<dbReference type="InterPro" id="IPR019734">
    <property type="entry name" value="TPR_rpt"/>
</dbReference>
<feature type="repeat" description="TPR" evidence="3">
    <location>
        <begin position="297"/>
        <end position="330"/>
    </location>
</feature>
<protein>
    <recommendedName>
        <fullName evidence="6">Tetratricopeptide repeat-containing protein</fullName>
    </recommendedName>
</protein>
<name>A0A9W6B3I9_9FLAO</name>
<feature type="repeat" description="TPR" evidence="3">
    <location>
        <begin position="229"/>
        <end position="262"/>
    </location>
</feature>
<dbReference type="Pfam" id="PF14559">
    <property type="entry name" value="TPR_19"/>
    <property type="match status" value="1"/>
</dbReference>
<dbReference type="SUPFAM" id="SSF48452">
    <property type="entry name" value="TPR-like"/>
    <property type="match status" value="2"/>
</dbReference>
<dbReference type="PROSITE" id="PS50005">
    <property type="entry name" value="TPR"/>
    <property type="match status" value="2"/>
</dbReference>
<evidence type="ECO:0000313" key="4">
    <source>
        <dbReference type="EMBL" id="GLB51819.1"/>
    </source>
</evidence>
<organism evidence="4 5">
    <name type="scientific">Neptunitalea chrysea</name>
    <dbReference type="NCBI Taxonomy" id="1647581"/>
    <lineage>
        <taxon>Bacteria</taxon>
        <taxon>Pseudomonadati</taxon>
        <taxon>Bacteroidota</taxon>
        <taxon>Flavobacteriia</taxon>
        <taxon>Flavobacteriales</taxon>
        <taxon>Flavobacteriaceae</taxon>
        <taxon>Neptunitalea</taxon>
    </lineage>
</organism>
<proteinExistence type="predicted"/>
<dbReference type="PANTHER" id="PTHR45586:SF1">
    <property type="entry name" value="LIPOPOLYSACCHARIDE ASSEMBLY PROTEIN B"/>
    <property type="match status" value="1"/>
</dbReference>
<comment type="caution">
    <text evidence="4">The sequence shown here is derived from an EMBL/GenBank/DDBJ whole genome shotgun (WGS) entry which is preliminary data.</text>
</comment>
<keyword evidence="1" id="KW-0677">Repeat</keyword>
<gene>
    <name evidence="4" type="ORF">NBRC110019_08580</name>
</gene>
<dbReference type="PANTHER" id="PTHR45586">
    <property type="entry name" value="TPR REPEAT-CONTAINING PROTEIN PA4667"/>
    <property type="match status" value="1"/>
</dbReference>
<dbReference type="PROSITE" id="PS50293">
    <property type="entry name" value="TPR_REGION"/>
    <property type="match status" value="1"/>
</dbReference>
<keyword evidence="2 3" id="KW-0802">TPR repeat</keyword>
<dbReference type="InterPro" id="IPR051012">
    <property type="entry name" value="CellSynth/LPSAsmb/PSIAsmb"/>
</dbReference>
<evidence type="ECO:0008006" key="6">
    <source>
        <dbReference type="Google" id="ProtNLM"/>
    </source>
</evidence>
<dbReference type="RefSeq" id="WP_281752750.1">
    <property type="nucleotide sequence ID" value="NZ_BRVP01000004.1"/>
</dbReference>
<dbReference type="InterPro" id="IPR011990">
    <property type="entry name" value="TPR-like_helical_dom_sf"/>
</dbReference>
<dbReference type="Proteomes" id="UP001143545">
    <property type="component" value="Unassembled WGS sequence"/>
</dbReference>
<keyword evidence="5" id="KW-1185">Reference proteome</keyword>